<dbReference type="Gene3D" id="3.30.450.20">
    <property type="entry name" value="PAS domain"/>
    <property type="match status" value="1"/>
</dbReference>
<protein>
    <recommendedName>
        <fullName evidence="5">GGDEF domain-containing protein</fullName>
    </recommendedName>
</protein>
<dbReference type="EMBL" id="CP020772">
    <property type="protein sequence ID" value="ARI75867.1"/>
    <property type="molecule type" value="Genomic_DNA"/>
</dbReference>
<feature type="domain" description="GGDEF" evidence="2">
    <location>
        <begin position="289"/>
        <end position="422"/>
    </location>
</feature>
<dbReference type="InterPro" id="IPR035965">
    <property type="entry name" value="PAS-like_dom_sf"/>
</dbReference>
<dbReference type="SUPFAM" id="SSF55785">
    <property type="entry name" value="PYP-like sensor domain (PAS domain)"/>
    <property type="match status" value="1"/>
</dbReference>
<accession>A0A1W5ZRI0</accession>
<dbReference type="InterPro" id="IPR000014">
    <property type="entry name" value="PAS"/>
</dbReference>
<sequence>MGKLRNSNEYRKKWNVMSGIDRLTAKNSAIASVLHMTQDSIAIIERKNSSWFYTYMNESMKDQYGDQTGKEIVQAQSYLLGTQLSLAVEEADKEVTAEPQCFSWSYHEAFLHQVEKSKTYLITVKTLPRTLSVDVIGDTPYEALVEMSPDSIFVYDHLDRIVYVNNAALRLLGALEKTDIIGKNIGVLFVDEHQSRGRIISQSKSPSLVERQIRRFDGRLVDVELNSGLIVRGNRELTQITCRNVTERRRQLNELKEMAYYDQLTQVYNRRYFFDQLQREIENTDENSSLLSVLFIDLDNFKEINDHYGHQIGDEVLIIFTKRVKQMLRVTDTFSRLGGDEFVVILSNLKSTEVPPRIADRMMEKIIQPITINGFTLFISVSIGIASYPEHGGNLEMLMTNADHALYEAKKKGRKCIEVYRM</sequence>
<evidence type="ECO:0000313" key="4">
    <source>
        <dbReference type="Proteomes" id="UP000192527"/>
    </source>
</evidence>
<dbReference type="SMART" id="SM00267">
    <property type="entry name" value="GGDEF"/>
    <property type="match status" value="1"/>
</dbReference>
<organism evidence="3 4">
    <name type="scientific">Halobacillus mangrovi</name>
    <dbReference type="NCBI Taxonomy" id="402384"/>
    <lineage>
        <taxon>Bacteria</taxon>
        <taxon>Bacillati</taxon>
        <taxon>Bacillota</taxon>
        <taxon>Bacilli</taxon>
        <taxon>Bacillales</taxon>
        <taxon>Bacillaceae</taxon>
        <taxon>Halobacillus</taxon>
    </lineage>
</organism>
<dbReference type="SMART" id="SM00091">
    <property type="entry name" value="PAS"/>
    <property type="match status" value="1"/>
</dbReference>
<proteinExistence type="predicted"/>
<dbReference type="OrthoDB" id="9759607at2"/>
<dbReference type="SUPFAM" id="SSF55073">
    <property type="entry name" value="Nucleotide cyclase"/>
    <property type="match status" value="1"/>
</dbReference>
<dbReference type="Proteomes" id="UP000192527">
    <property type="component" value="Chromosome"/>
</dbReference>
<evidence type="ECO:0000259" key="2">
    <source>
        <dbReference type="PROSITE" id="PS50887"/>
    </source>
</evidence>
<dbReference type="InterPro" id="IPR000160">
    <property type="entry name" value="GGDEF_dom"/>
</dbReference>
<dbReference type="PROSITE" id="PS50112">
    <property type="entry name" value="PAS"/>
    <property type="match status" value="1"/>
</dbReference>
<reference evidence="3 4" key="1">
    <citation type="submission" date="2017-04" db="EMBL/GenBank/DDBJ databases">
        <title>The whole genome sequencing and assembly of Halobacillus mangrovi strain.</title>
        <authorList>
            <person name="Lee S.-J."/>
            <person name="Park M.-K."/>
            <person name="Kim J.-Y."/>
            <person name="Lee Y.-J."/>
            <person name="Yi H."/>
            <person name="Bahn Y.-S."/>
            <person name="Kim J.F."/>
            <person name="Lee D.-W."/>
        </authorList>
    </citation>
    <scope>NUCLEOTIDE SEQUENCE [LARGE SCALE GENOMIC DNA]</scope>
    <source>
        <strain evidence="3 4">KTB 131</strain>
    </source>
</reference>
<dbReference type="InterPro" id="IPR043128">
    <property type="entry name" value="Rev_trsase/Diguanyl_cyclase"/>
</dbReference>
<dbReference type="Pfam" id="PF13426">
    <property type="entry name" value="PAS_9"/>
    <property type="match status" value="1"/>
</dbReference>
<dbReference type="FunFam" id="3.30.70.270:FF:000001">
    <property type="entry name" value="Diguanylate cyclase domain protein"/>
    <property type="match status" value="1"/>
</dbReference>
<dbReference type="NCBIfam" id="TIGR00229">
    <property type="entry name" value="sensory_box"/>
    <property type="match status" value="1"/>
</dbReference>
<dbReference type="PROSITE" id="PS50887">
    <property type="entry name" value="GGDEF"/>
    <property type="match status" value="1"/>
</dbReference>
<evidence type="ECO:0000313" key="3">
    <source>
        <dbReference type="EMBL" id="ARI75867.1"/>
    </source>
</evidence>
<dbReference type="NCBIfam" id="TIGR00254">
    <property type="entry name" value="GGDEF"/>
    <property type="match status" value="1"/>
</dbReference>
<feature type="domain" description="PAS" evidence="1">
    <location>
        <begin position="137"/>
        <end position="173"/>
    </location>
</feature>
<dbReference type="InterPro" id="IPR052163">
    <property type="entry name" value="DGC-Regulatory_Protein"/>
</dbReference>
<dbReference type="CDD" id="cd00130">
    <property type="entry name" value="PAS"/>
    <property type="match status" value="1"/>
</dbReference>
<dbReference type="Pfam" id="PF00990">
    <property type="entry name" value="GGDEF"/>
    <property type="match status" value="1"/>
</dbReference>
<dbReference type="Gene3D" id="3.30.70.270">
    <property type="match status" value="1"/>
</dbReference>
<name>A0A1W5ZRI0_9BACI</name>
<dbReference type="PANTHER" id="PTHR46663:SF4">
    <property type="entry name" value="DIGUANYLATE CYCLASE DGCT-RELATED"/>
    <property type="match status" value="1"/>
</dbReference>
<evidence type="ECO:0000259" key="1">
    <source>
        <dbReference type="PROSITE" id="PS50112"/>
    </source>
</evidence>
<evidence type="ECO:0008006" key="5">
    <source>
        <dbReference type="Google" id="ProtNLM"/>
    </source>
</evidence>
<dbReference type="InterPro" id="IPR029787">
    <property type="entry name" value="Nucleotide_cyclase"/>
</dbReference>
<dbReference type="PANTHER" id="PTHR46663">
    <property type="entry name" value="DIGUANYLATE CYCLASE DGCT-RELATED"/>
    <property type="match status" value="1"/>
</dbReference>
<keyword evidence="4" id="KW-1185">Reference proteome</keyword>
<gene>
    <name evidence="3" type="ORF">HM131_03060</name>
</gene>
<dbReference type="KEGG" id="hmn:HM131_03060"/>
<dbReference type="STRING" id="402384.HM131_03060"/>
<dbReference type="CDD" id="cd01949">
    <property type="entry name" value="GGDEF"/>
    <property type="match status" value="1"/>
</dbReference>
<dbReference type="AlphaFoldDB" id="A0A1W5ZRI0"/>